<name>A0A6B9FNB3_9HYPH</name>
<dbReference type="Proteomes" id="UP000012488">
    <property type="component" value="Chromosome"/>
</dbReference>
<evidence type="ECO:0000313" key="4">
    <source>
        <dbReference type="Proteomes" id="UP000012488"/>
    </source>
</evidence>
<evidence type="ECO:0000259" key="1">
    <source>
        <dbReference type="Pfam" id="PF13280"/>
    </source>
</evidence>
<dbReference type="PANTHER" id="PTHR34580:SF1">
    <property type="entry name" value="PROTEIN PAFC"/>
    <property type="match status" value="1"/>
</dbReference>
<evidence type="ECO:0000259" key="2">
    <source>
        <dbReference type="Pfam" id="PF25583"/>
    </source>
</evidence>
<feature type="domain" description="WCX" evidence="2">
    <location>
        <begin position="254"/>
        <end position="328"/>
    </location>
</feature>
<dbReference type="Pfam" id="PF13280">
    <property type="entry name" value="WYL"/>
    <property type="match status" value="1"/>
</dbReference>
<proteinExistence type="predicted"/>
<dbReference type="InterPro" id="IPR051534">
    <property type="entry name" value="CBASS_pafABC_assoc_protein"/>
</dbReference>
<dbReference type="AlphaFoldDB" id="A0A6B9FNB3"/>
<dbReference type="EMBL" id="CP043538">
    <property type="protein sequence ID" value="QGY03502.1"/>
    <property type="molecule type" value="Genomic_DNA"/>
</dbReference>
<dbReference type="Pfam" id="PF25583">
    <property type="entry name" value="WCX"/>
    <property type="match status" value="1"/>
</dbReference>
<evidence type="ECO:0000313" key="3">
    <source>
        <dbReference type="EMBL" id="QGY03502.1"/>
    </source>
</evidence>
<organism evidence="3 4">
    <name type="scientific">Methylobacterium mesophilicum SR1.6/6</name>
    <dbReference type="NCBI Taxonomy" id="908290"/>
    <lineage>
        <taxon>Bacteria</taxon>
        <taxon>Pseudomonadati</taxon>
        <taxon>Pseudomonadota</taxon>
        <taxon>Alphaproteobacteria</taxon>
        <taxon>Hyphomicrobiales</taxon>
        <taxon>Methylobacteriaceae</taxon>
        <taxon>Methylobacterium</taxon>
    </lineage>
</organism>
<dbReference type="InterPro" id="IPR026881">
    <property type="entry name" value="WYL_dom"/>
</dbReference>
<feature type="domain" description="WYL" evidence="1">
    <location>
        <begin position="153"/>
        <end position="222"/>
    </location>
</feature>
<sequence>MGTRYAPAERLLALGLALAEARGGLTLDQMAETVGVNRRTAERLRDTLHRLLPGGLLSFTRDDGTKIWRVPAGRLAPLQTPTLDELTELRVAADRARRQGLVHEAGRLDTLAAKLEANQNRHAFRRIDANLENLLAATGVVARPGPQETIAPEILLVLREAVLACHAVRLVYRRRDTGSFSYPILYPYGFLTGSRTYLVGFNPHPKVCEHRLYAIANIERVRLTGETFVRDETFDLPAYAARSFGAFWDGKTFDIVWRFAPEVAEDVRHFRFHPDQQVTTDDRGRVTVTFRASGLTEMVWHLFTWGRHVEILGPEVLRAHYRAFLDEAATTLACAEDTVPSEARCVDADPIDGIDAVRPSLNNPRLVG</sequence>
<reference evidence="3 4" key="1">
    <citation type="journal article" date="2012" name="Genet. Mol. Biol.">
        <title>Analysis of 16S rRNA and mxaF genes revealing insights into Methylobacterium niche-specific plant association.</title>
        <authorList>
            <person name="Dourado M.N."/>
            <person name="Andreote F.D."/>
            <person name="Dini-Andreote F."/>
            <person name="Conti R."/>
            <person name="Araujo J.M."/>
            <person name="Araujo W.L."/>
        </authorList>
    </citation>
    <scope>NUCLEOTIDE SEQUENCE [LARGE SCALE GENOMIC DNA]</scope>
    <source>
        <strain evidence="3 4">SR1.6/6</strain>
    </source>
</reference>
<reference evidence="3 4" key="2">
    <citation type="journal article" date="2013" name="Genome Announc.">
        <title>Draft Genome Sequence of Methylobacterium mesophilicum Strain SR1.6/6, Isolated from Citrus sinensis.</title>
        <authorList>
            <person name="Marinho Almeida D."/>
            <person name="Dini-Andreote F."/>
            <person name="Camargo Neves A.A."/>
            <person name="Juca Ramos R.T."/>
            <person name="Andreote F.D."/>
            <person name="Carneiro A.R."/>
            <person name="Oliveira de Souza Lima A."/>
            <person name="Caracciolo Gomes de Sa P.H."/>
            <person name="Ribeiro Barbosa M.S."/>
            <person name="Araujo W.L."/>
            <person name="Silva A."/>
        </authorList>
    </citation>
    <scope>NUCLEOTIDE SEQUENCE [LARGE SCALE GENOMIC DNA]</scope>
    <source>
        <strain evidence="3 4">SR1.6/6</strain>
    </source>
</reference>
<dbReference type="PANTHER" id="PTHR34580">
    <property type="match status" value="1"/>
</dbReference>
<accession>A0A6B9FNB3</accession>
<dbReference type="OrthoDB" id="7626446at2"/>
<dbReference type="RefSeq" id="WP_010686560.1">
    <property type="nucleotide sequence ID" value="NZ_CP043538.1"/>
</dbReference>
<dbReference type="InterPro" id="IPR057727">
    <property type="entry name" value="WCX_dom"/>
</dbReference>
<protein>
    <submittedName>
        <fullName evidence="3">WYL domain-containing protein</fullName>
    </submittedName>
</protein>
<dbReference type="KEGG" id="mmes:MMSR116_17580"/>
<dbReference type="PROSITE" id="PS52050">
    <property type="entry name" value="WYL"/>
    <property type="match status" value="1"/>
</dbReference>
<gene>
    <name evidence="3" type="ORF">MMSR116_17580</name>
</gene>